<evidence type="ECO:0000313" key="3">
    <source>
        <dbReference type="Proteomes" id="UP000366945"/>
    </source>
</evidence>
<sequence>MNVSPSNFAQRFDTATPHEATYLARRQCLLAQVERFDELADTACAALDASPEAAPALGLLLRLAEAGVPAQDLAALDDALLEQVAQLQDEHPELVRFWLAGLPSRLADRQPWQSVQDAFRASLSSQALRDLKRSVDRSATKPTQTADYGVSWRTYFSTWRTQIVDLMHSAMLLGSGHVTNRRERNFNTLHEPDFAELAEQAAHRTSVHLPDFTRAGKTGYCIAFLYGLAMAGRTGPWDDFALLSRHSTSPYPQLPPPDSESGAASASILVPLSKIVANGWNAFMETTGHASTLARQWLDAPLPFDPLRMPAAQAQWPSSVHARGALQPPTPPRLPQIRAFNATSPALQRLFDIAHFWRHRAALHHEQQISSAPSLSFHAPPTEQTLLFDLLDRAPELSGLDVDALLLRRLTPSQPDSRVHRVHYWPLPEAARLVRSGKLDILNTDSGTFFAVSETTPPGAISMVPAVMNAARFAELVGVWRAQCDAREHETWQPPVSLGALLNSTDTASVQRDMAISDLTIAYEAGWLSHRALRLGRTGLLPWSTVAPGPVSVYTHPLQFSSTGDGETTRVMPAGTFVLCERPQAGTTLLYLMGEPVAWREYATPQAMLDAIGQNANGLRDTLHTRLPLAAQSAAAPQALSPALAPFTTAAPMSVAANATLGVIAAEVPLRSAEAQTRSRISEYRNWIDGAGTGDLERGLMTAVTNPATGTRAPANHGLTWTASDIDNIAQYQTLRGDLSFALPEPREIARQYVKSVLTKNGITQVDPDDLFVTVGRMLARMSLPDVLIRKATNPASLTVGQLLRRRGDGALVSWPATQMPGDGELTATKLVEQLSATEYLSAVSDAFDTLWRTHFDEMRQSLKGEFIAQCWLGKHSPEFSADVMEIARRVGGPIELSRLRREILRQRVPSPQVVREWLRIQGHETSLMAITIQGKPAVLLLAGYADGLRVHGFNNRDALTAWFDEQTSSTAGRQRLAGTVSGVDAMPTHDMWLKDANINSQGAVVPAGTGTFTALTQSYREKYLREFEPAKKGKSHERLINVMHHLSQLDLLIGMGTWISPELRPLSATIAMADVGFGVVGLSVGIVTGDGAARRQGWQSLASAVGSQGLASARFKAQAVLTQDPKYTFFTGEVPIAREALIPGLHRTGQRLYAAIDSSTRSYLSFDETTGFFRAARPPSSVHAPESGPLMRLSPSGRWHTVSLEDLPVPPLEDPHIGWRIDQRFLARYDALRAQRNPAFEATRRASVGVDANTAGGTAVTQSSLRMLKLEFLDRSVQDPAELGALARRIEAAQNAIDAADTVASSPLRQMAEAAGAQYRQVIQRPHTYLGHVRRGLARVTALSARTGMIEAVPIWFNEIGRQSPAAAASFMEDLSRAGTIADSLIAGPPNTIPLADLDSIFDASQGTYRVFEMRAGTRTMAIGHRPLGHEATTYFFFDPNEAFVSATERDQLVSMVRAHLEAMSDVYQMAREGEATVVTMAEIDVQRLSDAPLLQEFEVMIPVHEAFGLPARA</sequence>
<dbReference type="InterPro" id="IPR046673">
    <property type="entry name" value="ToxA_N"/>
</dbReference>
<dbReference type="Proteomes" id="UP000366945">
    <property type="component" value="Unassembled WGS sequence"/>
</dbReference>
<protein>
    <submittedName>
        <fullName evidence="2">Toxin Afp18</fullName>
    </submittedName>
</protein>
<reference evidence="2 3" key="1">
    <citation type="submission" date="2019-08" db="EMBL/GenBank/DDBJ databases">
        <authorList>
            <person name="Peeters C."/>
        </authorList>
    </citation>
    <scope>NUCLEOTIDE SEQUENCE [LARGE SCALE GENOMIC DNA]</scope>
    <source>
        <strain evidence="2 3">LMG 31114</strain>
    </source>
</reference>
<accession>A0A5E4YT41</accession>
<gene>
    <name evidence="2" type="ORF">PPN31114_04733</name>
</gene>
<keyword evidence="3" id="KW-1185">Reference proteome</keyword>
<proteinExistence type="predicted"/>
<dbReference type="RefSeq" id="WP_150681924.1">
    <property type="nucleotide sequence ID" value="NZ_CABPSK010000005.1"/>
</dbReference>
<dbReference type="GeneID" id="300406711"/>
<feature type="domain" description="Dermonecrotic toxin N-terminal" evidence="1">
    <location>
        <begin position="743"/>
        <end position="980"/>
    </location>
</feature>
<dbReference type="OrthoDB" id="8931970at2"/>
<evidence type="ECO:0000259" key="1">
    <source>
        <dbReference type="Pfam" id="PF20178"/>
    </source>
</evidence>
<organism evidence="2 3">
    <name type="scientific">Pandoraea pneumonica</name>
    <dbReference type="NCBI Taxonomy" id="2508299"/>
    <lineage>
        <taxon>Bacteria</taxon>
        <taxon>Pseudomonadati</taxon>
        <taxon>Pseudomonadota</taxon>
        <taxon>Betaproteobacteria</taxon>
        <taxon>Burkholderiales</taxon>
        <taxon>Burkholderiaceae</taxon>
        <taxon>Pandoraea</taxon>
    </lineage>
</organism>
<name>A0A5E4YT41_9BURK</name>
<evidence type="ECO:0000313" key="2">
    <source>
        <dbReference type="EMBL" id="VVE51662.1"/>
    </source>
</evidence>
<dbReference type="Pfam" id="PF20178">
    <property type="entry name" value="ToxA_N"/>
    <property type="match status" value="1"/>
</dbReference>
<dbReference type="EMBL" id="CABPSK010000005">
    <property type="protein sequence ID" value="VVE51662.1"/>
    <property type="molecule type" value="Genomic_DNA"/>
</dbReference>